<evidence type="ECO:0000256" key="2">
    <source>
        <dbReference type="SAM" id="SignalP"/>
    </source>
</evidence>
<evidence type="ECO:0000313" key="3">
    <source>
        <dbReference type="EMBL" id="SUB79133.1"/>
    </source>
</evidence>
<keyword evidence="2" id="KW-0732">Signal</keyword>
<keyword evidence="1" id="KW-0812">Transmembrane</keyword>
<dbReference type="Proteomes" id="UP000255283">
    <property type="component" value="Unassembled WGS sequence"/>
</dbReference>
<sequence>MKLTNRYIHLILIGLIAVVQQVSAQQIQVHAPSHVSAGENFRIAYTVNTQDVDEFRAGKIPGGLEVIAGPYESRQSSFQMINGHTSSSSSVTFTYTLYAEKNGTYTIPPAHATIGGKKIASASAQIRVSGTAQNTGNGAPRMHNDYDDEQQQVRMAGSRISGSDLFIRVTASKHKVHEQEPILLTYKVYTLVNLTNLDYHMPELNGFHSQEVKLPLPRTAHREVVNGKAYNCFTWSQFVMYPQMTGKLKIPALTFTGMVRQRRNIDPFEAMFNGGADYVEVKRSIEAPSLTIEVAPLPKRPEGFSGGVGRFNISSQLNKKEVKAGDPITLRVVVSGIGNLKLLKQPVVNFPKDFDKYDAKITDKTKLTVNGVEGNMIYDFLVVPRNQGQYTIPPVEMTYYDVTANAYKTIKTQAFKLAVLPGDGKKGASADFSATAKDQDIRPIKTGKVKLHEIDDFFYGTWGFFVSLLVPFLAFVVLLVVFRKRALENADLVKMRGKKASKVAAKRLRMAYKLMKESRQDKFYDEVLRALWGYVGDKMNIPVEQLSRENIQEQLAACGVDESTIGKFVEAIDECEFERYAPGDSVGNMNRTYHSAMTAIVEVEYMMKKVKR</sequence>
<name>A0AAQ1ZIF0_9BACT</name>
<reference evidence="3 4" key="1">
    <citation type="submission" date="2018-06" db="EMBL/GenBank/DDBJ databases">
        <authorList>
            <consortium name="Pathogen Informatics"/>
            <person name="Doyle S."/>
        </authorList>
    </citation>
    <scope>NUCLEOTIDE SEQUENCE [LARGE SCALE GENOMIC DNA]</scope>
    <source>
        <strain evidence="3 4">NCTC13063</strain>
    </source>
</reference>
<keyword evidence="1" id="KW-1133">Transmembrane helix</keyword>
<feature type="chain" id="PRO_5043045733" description="Protein BatD" evidence="2">
    <location>
        <begin position="25"/>
        <end position="612"/>
    </location>
</feature>
<comment type="caution">
    <text evidence="3">The sequence shown here is derived from an EMBL/GenBank/DDBJ whole genome shotgun (WGS) entry which is preliminary data.</text>
</comment>
<gene>
    <name evidence="3" type="ORF">NCTC13063_00390</name>
</gene>
<feature type="signal peptide" evidence="2">
    <location>
        <begin position="1"/>
        <end position="24"/>
    </location>
</feature>
<dbReference type="AlphaFoldDB" id="A0AAQ1ZIF0"/>
<evidence type="ECO:0008006" key="5">
    <source>
        <dbReference type="Google" id="ProtNLM"/>
    </source>
</evidence>
<dbReference type="PANTHER" id="PTHR40940">
    <property type="entry name" value="PROTEIN BATD-RELATED"/>
    <property type="match status" value="1"/>
</dbReference>
<dbReference type="Pfam" id="PF13584">
    <property type="entry name" value="BatD"/>
    <property type="match status" value="2"/>
</dbReference>
<dbReference type="InterPro" id="IPR025738">
    <property type="entry name" value="BatD"/>
</dbReference>
<protein>
    <recommendedName>
        <fullName evidence="5">Protein BatD</fullName>
    </recommendedName>
</protein>
<organism evidence="3 4">
    <name type="scientific">Segatella buccae</name>
    <dbReference type="NCBI Taxonomy" id="28126"/>
    <lineage>
        <taxon>Bacteria</taxon>
        <taxon>Pseudomonadati</taxon>
        <taxon>Bacteroidota</taxon>
        <taxon>Bacteroidia</taxon>
        <taxon>Bacteroidales</taxon>
        <taxon>Prevotellaceae</taxon>
        <taxon>Segatella</taxon>
    </lineage>
</organism>
<accession>A0AAQ1ZIF0</accession>
<evidence type="ECO:0000313" key="4">
    <source>
        <dbReference type="Proteomes" id="UP000255283"/>
    </source>
</evidence>
<dbReference type="PANTHER" id="PTHR40940:SF2">
    <property type="entry name" value="BATD"/>
    <property type="match status" value="1"/>
</dbReference>
<evidence type="ECO:0000256" key="1">
    <source>
        <dbReference type="SAM" id="Phobius"/>
    </source>
</evidence>
<dbReference type="RefSeq" id="WP_115153100.1">
    <property type="nucleotide sequence ID" value="NZ_UGTJ01000001.1"/>
</dbReference>
<dbReference type="EMBL" id="UGTJ01000001">
    <property type="protein sequence ID" value="SUB79133.1"/>
    <property type="molecule type" value="Genomic_DNA"/>
</dbReference>
<proteinExistence type="predicted"/>
<feature type="transmembrane region" description="Helical" evidence="1">
    <location>
        <begin position="457"/>
        <end position="482"/>
    </location>
</feature>
<keyword evidence="1" id="KW-0472">Membrane</keyword>